<dbReference type="EMBL" id="AKHY01000157">
    <property type="protein sequence ID" value="EIT76476.1"/>
    <property type="molecule type" value="Genomic_DNA"/>
</dbReference>
<dbReference type="Gene3D" id="3.40.50.1110">
    <property type="entry name" value="SGNH hydrolase"/>
    <property type="match status" value="1"/>
</dbReference>
<comment type="caution">
    <text evidence="2">The sequence shown here is derived from an EMBL/GenBank/DDBJ whole genome shotgun (WGS) entry which is preliminary data.</text>
</comment>
<feature type="region of interest" description="Disordered" evidence="1">
    <location>
        <begin position="306"/>
        <end position="340"/>
    </location>
</feature>
<evidence type="ECO:0000313" key="2">
    <source>
        <dbReference type="EMBL" id="EIT76476.1"/>
    </source>
</evidence>
<dbReference type="Pfam" id="PF00657">
    <property type="entry name" value="Lipase_GDSL"/>
    <property type="match status" value="1"/>
</dbReference>
<dbReference type="InterPro" id="IPR001087">
    <property type="entry name" value="GDSL"/>
</dbReference>
<name>I8IEN0_ASPO3</name>
<dbReference type="InterPro" id="IPR051532">
    <property type="entry name" value="Ester_Hydrolysis_Enzymes"/>
</dbReference>
<dbReference type="OrthoDB" id="2119228at2759"/>
<dbReference type="HOGENOM" id="CLU_014183_1_1_1"/>
<evidence type="ECO:0000256" key="1">
    <source>
        <dbReference type="SAM" id="MobiDB-lite"/>
    </source>
</evidence>
<dbReference type="PANTHER" id="PTHR30383:SF2">
    <property type="entry name" value="CELLULOSE-BINDING PROTEIN"/>
    <property type="match status" value="1"/>
</dbReference>
<dbReference type="GO" id="GO:0004622">
    <property type="term" value="F:phosphatidylcholine lysophospholipase activity"/>
    <property type="evidence" value="ECO:0007669"/>
    <property type="project" value="TreeGrafter"/>
</dbReference>
<accession>I8IEN0</accession>
<dbReference type="Proteomes" id="UP000002812">
    <property type="component" value="Unassembled WGS sequence"/>
</dbReference>
<gene>
    <name evidence="2" type="ORF">Ao3042_07488</name>
</gene>
<reference evidence="2 3" key="1">
    <citation type="journal article" date="2012" name="Eukaryot. Cell">
        <title>Draft genome sequence of Aspergillus oryzae strain 3.042.</title>
        <authorList>
            <person name="Zhao G."/>
            <person name="Yao Y."/>
            <person name="Qi W."/>
            <person name="Wang C."/>
            <person name="Hou L."/>
            <person name="Zeng B."/>
            <person name="Cao X."/>
        </authorList>
    </citation>
    <scope>NUCLEOTIDE SEQUENCE [LARGE SCALE GENOMIC DNA]</scope>
    <source>
        <strain evidence="2 3">3.042</strain>
    </source>
</reference>
<dbReference type="SUPFAM" id="SSF52266">
    <property type="entry name" value="SGNH hydrolase"/>
    <property type="match status" value="1"/>
</dbReference>
<dbReference type="CDD" id="cd01833">
    <property type="entry name" value="XynB_like"/>
    <property type="match status" value="1"/>
</dbReference>
<sequence>MVLPLRRLSAPRALSSLCFCLAIICLLVMLTMTAMRDTIEEETGNEMTAHGLLEPTLKVMIVGDSMSQGREGDWTWRFRIWEWFKDQGLPVDFVGPYNGTAQSDLPSLPATPSGKEESHWKSEIRTSGGYAAGVSEDFDKDHFAIWGRAVAIDKGLIYDVLAAYPTDLILLMLGFNDMAWFHTDAAGTVDSMQTFILNARATNPRLKFAIANVPQRTFISGREDLPVSTNIYNALLREAIPGWSTPDSPVQLVELHENYDCAPIACPVGYDGLHPNAKGEYQIARAFTLTLVKDLNIGVSPLSIPTMPDGPLSVPSNPQDSDSHRSSVPPSTTMGSHALRIPMERAVTITGAKTRSCKTCKVPLLKIPQ</sequence>
<evidence type="ECO:0000313" key="3">
    <source>
        <dbReference type="Proteomes" id="UP000002812"/>
    </source>
</evidence>
<feature type="compositionally biased region" description="Polar residues" evidence="1">
    <location>
        <begin position="314"/>
        <end position="335"/>
    </location>
</feature>
<reference evidence="3" key="2">
    <citation type="submission" date="2012-06" db="EMBL/GenBank/DDBJ databases">
        <title>Comparative genomic analyses of Aspergillus oryzae 3.042 and A. oryzae RIB40 for soy-sauce fermentation.</title>
        <authorList>
            <person name="Zhao G."/>
            <person name="Hou L."/>
            <person name="Wang C."/>
            <person name="Cao X."/>
        </authorList>
    </citation>
    <scope>NUCLEOTIDE SEQUENCE [LARGE SCALE GENOMIC DNA]</scope>
    <source>
        <strain evidence="3">3.042</strain>
    </source>
</reference>
<organism evidence="2 3">
    <name type="scientific">Aspergillus oryzae (strain 3.042)</name>
    <name type="common">Yellow koji mold</name>
    <dbReference type="NCBI Taxonomy" id="1160506"/>
    <lineage>
        <taxon>Eukaryota</taxon>
        <taxon>Fungi</taxon>
        <taxon>Dikarya</taxon>
        <taxon>Ascomycota</taxon>
        <taxon>Pezizomycotina</taxon>
        <taxon>Eurotiomycetes</taxon>
        <taxon>Eurotiomycetidae</taxon>
        <taxon>Eurotiales</taxon>
        <taxon>Aspergillaceae</taxon>
        <taxon>Aspergillus</taxon>
        <taxon>Aspergillus subgen. Circumdati</taxon>
    </lineage>
</organism>
<dbReference type="PANTHER" id="PTHR30383">
    <property type="entry name" value="THIOESTERASE 1/PROTEASE 1/LYSOPHOSPHOLIPASE L1"/>
    <property type="match status" value="1"/>
</dbReference>
<protein>
    <submittedName>
        <fullName evidence="2">Uncharacterized protein</fullName>
    </submittedName>
</protein>
<dbReference type="AlphaFoldDB" id="I8IEN0"/>
<proteinExistence type="predicted"/>
<dbReference type="InterPro" id="IPR036514">
    <property type="entry name" value="SGNH_hydro_sf"/>
</dbReference>